<accession>A0ABU2A541</accession>
<gene>
    <name evidence="1" type="ORF">J2X21_000850</name>
</gene>
<protein>
    <submittedName>
        <fullName evidence="1">Uncharacterized protein</fullName>
    </submittedName>
</protein>
<dbReference type="RefSeq" id="WP_310325259.1">
    <property type="nucleotide sequence ID" value="NZ_JAVDXV010000001.1"/>
</dbReference>
<dbReference type="EMBL" id="JAVDXV010000001">
    <property type="protein sequence ID" value="MDR7331738.1"/>
    <property type="molecule type" value="Genomic_DNA"/>
</dbReference>
<evidence type="ECO:0000313" key="2">
    <source>
        <dbReference type="Proteomes" id="UP001180825"/>
    </source>
</evidence>
<name>A0ABU2A541_9BURK</name>
<comment type="caution">
    <text evidence="1">The sequence shown here is derived from an EMBL/GenBank/DDBJ whole genome shotgun (WGS) entry which is preliminary data.</text>
</comment>
<proteinExistence type="predicted"/>
<keyword evidence="2" id="KW-1185">Reference proteome</keyword>
<organism evidence="1 2">
    <name type="scientific">Roseateles asaccharophilus</name>
    <dbReference type="NCBI Taxonomy" id="582607"/>
    <lineage>
        <taxon>Bacteria</taxon>
        <taxon>Pseudomonadati</taxon>
        <taxon>Pseudomonadota</taxon>
        <taxon>Betaproteobacteria</taxon>
        <taxon>Burkholderiales</taxon>
        <taxon>Sphaerotilaceae</taxon>
        <taxon>Roseateles</taxon>
    </lineage>
</organism>
<reference evidence="1 2" key="1">
    <citation type="submission" date="2023-07" db="EMBL/GenBank/DDBJ databases">
        <title>Sorghum-associated microbial communities from plants grown in Nebraska, USA.</title>
        <authorList>
            <person name="Schachtman D."/>
        </authorList>
    </citation>
    <scope>NUCLEOTIDE SEQUENCE [LARGE SCALE GENOMIC DNA]</scope>
    <source>
        <strain evidence="1 2">BE316</strain>
    </source>
</reference>
<sequence>MSAVHPAALARPLTDAIGHALVAETMALLRQDLRKAATSAHPDALRTGSIEIALVRVVGAIAGREAEAALGRLLGWSTSHDFGGLARESAQASVPPGPQPAAPTPELLEALLGLVECRNAVRRLAQLQAEIATQETELTPDQAERLASLQQVVEVTGPQRWRAACLLAARAAGVLS</sequence>
<dbReference type="Proteomes" id="UP001180825">
    <property type="component" value="Unassembled WGS sequence"/>
</dbReference>
<evidence type="ECO:0000313" key="1">
    <source>
        <dbReference type="EMBL" id="MDR7331738.1"/>
    </source>
</evidence>